<dbReference type="AlphaFoldDB" id="A0AAV7PQ34"/>
<evidence type="ECO:0000313" key="1">
    <source>
        <dbReference type="EMBL" id="KAJ1129347.1"/>
    </source>
</evidence>
<protein>
    <submittedName>
        <fullName evidence="1">Uncharacterized protein</fullName>
    </submittedName>
</protein>
<proteinExistence type="predicted"/>
<sequence>MPHGSPPADRHYRRNQVHRVKCPTSSHQLDRCCSTQSPGARTVSPVPLSATSTIKGSAVLPLPTSQQAPGHVLLWQPRFTVSIRPPSGHAPNLLGAWRNLSACPDQQIPYSC</sequence>
<comment type="caution">
    <text evidence="1">The sequence shown here is derived from an EMBL/GenBank/DDBJ whole genome shotgun (WGS) entry which is preliminary data.</text>
</comment>
<reference evidence="1" key="1">
    <citation type="journal article" date="2022" name="bioRxiv">
        <title>Sequencing and chromosome-scale assembly of the giantPleurodeles waltlgenome.</title>
        <authorList>
            <person name="Brown T."/>
            <person name="Elewa A."/>
            <person name="Iarovenko S."/>
            <person name="Subramanian E."/>
            <person name="Araus A.J."/>
            <person name="Petzold A."/>
            <person name="Susuki M."/>
            <person name="Suzuki K.-i.T."/>
            <person name="Hayashi T."/>
            <person name="Toyoda A."/>
            <person name="Oliveira C."/>
            <person name="Osipova E."/>
            <person name="Leigh N.D."/>
            <person name="Simon A."/>
            <person name="Yun M.H."/>
        </authorList>
    </citation>
    <scope>NUCLEOTIDE SEQUENCE</scope>
    <source>
        <strain evidence="1">20211129_DDA</strain>
        <tissue evidence="1">Liver</tissue>
    </source>
</reference>
<organism evidence="1 2">
    <name type="scientific">Pleurodeles waltl</name>
    <name type="common">Iberian ribbed newt</name>
    <dbReference type="NCBI Taxonomy" id="8319"/>
    <lineage>
        <taxon>Eukaryota</taxon>
        <taxon>Metazoa</taxon>
        <taxon>Chordata</taxon>
        <taxon>Craniata</taxon>
        <taxon>Vertebrata</taxon>
        <taxon>Euteleostomi</taxon>
        <taxon>Amphibia</taxon>
        <taxon>Batrachia</taxon>
        <taxon>Caudata</taxon>
        <taxon>Salamandroidea</taxon>
        <taxon>Salamandridae</taxon>
        <taxon>Pleurodelinae</taxon>
        <taxon>Pleurodeles</taxon>
    </lineage>
</organism>
<name>A0AAV7PQ34_PLEWA</name>
<keyword evidence="2" id="KW-1185">Reference proteome</keyword>
<evidence type="ECO:0000313" key="2">
    <source>
        <dbReference type="Proteomes" id="UP001066276"/>
    </source>
</evidence>
<gene>
    <name evidence="1" type="ORF">NDU88_007718</name>
</gene>
<accession>A0AAV7PQ34</accession>
<dbReference type="Proteomes" id="UP001066276">
    <property type="component" value="Chromosome 7"/>
</dbReference>
<dbReference type="EMBL" id="JANPWB010000011">
    <property type="protein sequence ID" value="KAJ1129347.1"/>
    <property type="molecule type" value="Genomic_DNA"/>
</dbReference>